<sequence>MAQRQDLTLKDVNFNCGGTVPYLDINYQQEGSVAGAFMPLSAEQNRQVLAQSARESRSHIHIPETSLQAAAQYFGQATCAGK</sequence>
<dbReference type="AlphaFoldDB" id="A0A1M4TNA3"/>
<dbReference type="Proteomes" id="UP000184368">
    <property type="component" value="Unassembled WGS sequence"/>
</dbReference>
<name>A0A1M4TNA3_9BACT</name>
<reference evidence="1 2" key="1">
    <citation type="submission" date="2016-11" db="EMBL/GenBank/DDBJ databases">
        <authorList>
            <person name="Jaros S."/>
            <person name="Januszkiewicz K."/>
            <person name="Wedrychowicz H."/>
        </authorList>
    </citation>
    <scope>NUCLEOTIDE SEQUENCE [LARGE SCALE GENOMIC DNA]</scope>
    <source>
        <strain evidence="1 2">DSM 26897</strain>
    </source>
</reference>
<accession>A0A1M4TNA3</accession>
<proteinExistence type="predicted"/>
<dbReference type="EMBL" id="FQUO01000001">
    <property type="protein sequence ID" value="SHE45856.1"/>
    <property type="molecule type" value="Genomic_DNA"/>
</dbReference>
<keyword evidence="2" id="KW-1185">Reference proteome</keyword>
<dbReference type="RefSeq" id="WP_073039435.1">
    <property type="nucleotide sequence ID" value="NZ_FQUO01000001.1"/>
</dbReference>
<protein>
    <submittedName>
        <fullName evidence="1">Uncharacterized protein</fullName>
    </submittedName>
</protein>
<gene>
    <name evidence="1" type="ORF">SAMN05444008_101449</name>
</gene>
<evidence type="ECO:0000313" key="1">
    <source>
        <dbReference type="EMBL" id="SHE45856.1"/>
    </source>
</evidence>
<organism evidence="1 2">
    <name type="scientific">Cnuella takakiae</name>
    <dbReference type="NCBI Taxonomy" id="1302690"/>
    <lineage>
        <taxon>Bacteria</taxon>
        <taxon>Pseudomonadati</taxon>
        <taxon>Bacteroidota</taxon>
        <taxon>Chitinophagia</taxon>
        <taxon>Chitinophagales</taxon>
        <taxon>Chitinophagaceae</taxon>
        <taxon>Cnuella</taxon>
    </lineage>
</organism>
<evidence type="ECO:0000313" key="2">
    <source>
        <dbReference type="Proteomes" id="UP000184368"/>
    </source>
</evidence>